<dbReference type="RefSeq" id="WP_116592354.1">
    <property type="nucleotide sequence ID" value="NZ_MZGS01000024.1"/>
</dbReference>
<dbReference type="InterPro" id="IPR042003">
    <property type="entry name" value="Sortase_E"/>
</dbReference>
<feature type="transmembrane region" description="Helical" evidence="2">
    <location>
        <begin position="178"/>
        <end position="196"/>
    </location>
</feature>
<dbReference type="OrthoDB" id="75118at2157"/>
<dbReference type="AlphaFoldDB" id="A0A315Y807"/>
<accession>A0A315Y807</accession>
<dbReference type="Gene3D" id="2.40.260.10">
    <property type="entry name" value="Sortase"/>
    <property type="match status" value="1"/>
</dbReference>
<protein>
    <submittedName>
        <fullName evidence="3">Sortase family protein</fullName>
    </submittedName>
</protein>
<dbReference type="Pfam" id="PF04203">
    <property type="entry name" value="Sortase"/>
    <property type="match status" value="1"/>
</dbReference>
<dbReference type="CDD" id="cd05830">
    <property type="entry name" value="Sortase_E"/>
    <property type="match status" value="1"/>
</dbReference>
<dbReference type="EMBL" id="MZGS01000024">
    <property type="protein sequence ID" value="PWB86441.1"/>
    <property type="molecule type" value="Genomic_DNA"/>
</dbReference>
<dbReference type="InterPro" id="IPR023365">
    <property type="entry name" value="Sortase_dom-sf"/>
</dbReference>
<dbReference type="InterPro" id="IPR005754">
    <property type="entry name" value="Sortase"/>
</dbReference>
<dbReference type="GO" id="GO:0016787">
    <property type="term" value="F:hydrolase activity"/>
    <property type="evidence" value="ECO:0007669"/>
    <property type="project" value="UniProtKB-KW"/>
</dbReference>
<evidence type="ECO:0000256" key="2">
    <source>
        <dbReference type="SAM" id="Phobius"/>
    </source>
</evidence>
<keyword evidence="2" id="KW-1133">Transmembrane helix</keyword>
<sequence>MNKPTISTIIIIVCLLIIGLYAMGEVNYFSSKVAVERNIDSPKIIIPSIGVDEKINNESLNQGVLSDPGQNIPTENYVALYGHRTLQGSPFLRLNELSVGDSFLLEWPGVGELNYTVVSNTIVPATFELADIGGNGSYLITCDPIGSTENRMIVQGELASKNPINTTILKNNPQESNALIITVIFLVIGLAFSFFYPKDNRIYILATVLIIAAILFYCCINPIPSEIIYEKIIFLNGGL</sequence>
<keyword evidence="2" id="KW-0472">Membrane</keyword>
<comment type="caution">
    <text evidence="3">The sequence shown here is derived from an EMBL/GenBank/DDBJ whole genome shotgun (WGS) entry which is preliminary data.</text>
</comment>
<keyword evidence="2" id="KW-0812">Transmembrane</keyword>
<keyword evidence="4" id="KW-1185">Reference proteome</keyword>
<dbReference type="Proteomes" id="UP000251717">
    <property type="component" value="Unassembled WGS sequence"/>
</dbReference>
<name>A0A315Y807_9EURY</name>
<feature type="transmembrane region" description="Helical" evidence="2">
    <location>
        <begin position="6"/>
        <end position="23"/>
    </location>
</feature>
<evidence type="ECO:0000313" key="3">
    <source>
        <dbReference type="EMBL" id="PWB86441.1"/>
    </source>
</evidence>
<feature type="transmembrane region" description="Helical" evidence="2">
    <location>
        <begin position="202"/>
        <end position="220"/>
    </location>
</feature>
<organism evidence="3 4">
    <name type="scientific">Methanobrevibacter thaueri</name>
    <dbReference type="NCBI Taxonomy" id="190975"/>
    <lineage>
        <taxon>Archaea</taxon>
        <taxon>Methanobacteriati</taxon>
        <taxon>Methanobacteriota</taxon>
        <taxon>Methanomada group</taxon>
        <taxon>Methanobacteria</taxon>
        <taxon>Methanobacteriales</taxon>
        <taxon>Methanobacteriaceae</taxon>
        <taxon>Methanobrevibacter</taxon>
    </lineage>
</organism>
<gene>
    <name evidence="3" type="ORF">MBBTH_14240</name>
</gene>
<proteinExistence type="predicted"/>
<keyword evidence="1" id="KW-0378">Hydrolase</keyword>
<evidence type="ECO:0000313" key="4">
    <source>
        <dbReference type="Proteomes" id="UP000251717"/>
    </source>
</evidence>
<evidence type="ECO:0000256" key="1">
    <source>
        <dbReference type="ARBA" id="ARBA00022801"/>
    </source>
</evidence>
<dbReference type="SUPFAM" id="SSF63817">
    <property type="entry name" value="Sortase"/>
    <property type="match status" value="1"/>
</dbReference>
<reference evidence="3 4" key="1">
    <citation type="submission" date="2017-03" db="EMBL/GenBank/DDBJ databases">
        <title>Genome sequence of Methanobrevibacter thaueri.</title>
        <authorList>
            <person name="Poehlein A."/>
            <person name="Seedorf H."/>
            <person name="Daniel R."/>
        </authorList>
    </citation>
    <scope>NUCLEOTIDE SEQUENCE [LARGE SCALE GENOMIC DNA]</scope>
    <source>
        <strain evidence="3 4">DSM 11995</strain>
    </source>
</reference>